<evidence type="ECO:0000256" key="1">
    <source>
        <dbReference type="ARBA" id="ARBA00000901"/>
    </source>
</evidence>
<comment type="pathway">
    <text evidence="3 9 11">Amino-acid biosynthesis; L-histidine biosynthesis; L-histidine from 5-phospho-alpha-D-ribose 1-diphosphate: step 4/9.</text>
</comment>
<feature type="active site" description="Proton acceptor" evidence="9">
    <location>
        <position position="16"/>
    </location>
</feature>
<keyword evidence="13" id="KW-1185">Reference proteome</keyword>
<evidence type="ECO:0000256" key="5">
    <source>
        <dbReference type="ARBA" id="ARBA00022490"/>
    </source>
</evidence>
<evidence type="ECO:0000256" key="11">
    <source>
        <dbReference type="RuleBase" id="RU003658"/>
    </source>
</evidence>
<evidence type="ECO:0000256" key="7">
    <source>
        <dbReference type="ARBA" id="ARBA00023102"/>
    </source>
</evidence>
<evidence type="ECO:0000256" key="8">
    <source>
        <dbReference type="ARBA" id="ARBA00023235"/>
    </source>
</evidence>
<organism evidence="12 13">
    <name type="scientific">Butyricimonas hominis</name>
    <dbReference type="NCBI Taxonomy" id="2763032"/>
    <lineage>
        <taxon>Bacteria</taxon>
        <taxon>Pseudomonadati</taxon>
        <taxon>Bacteroidota</taxon>
        <taxon>Bacteroidia</taxon>
        <taxon>Bacteroidales</taxon>
        <taxon>Odoribacteraceae</taxon>
        <taxon>Butyricimonas</taxon>
    </lineage>
</organism>
<sequence>MVSDMEKEITIIPAIDIIGGKCVRLMQGDYDRSKVYHDDPLEAARCFEAAGMERLHLVDLDGAAASRVVNVDVLERICKHTRLRVDFSGGIKGEDDICRVFDAGASFVCLGSMAQQDRRKTTLWLERYGRERVIVGADVRGERVYINGWKRETETTVFELVEWYRPMLKYLMCTDIERDGMLAGVALPLYRELVTRFPELTVIASGGVSSKEDVKALAGAGVTEVIVGKALYEGKI</sequence>
<evidence type="ECO:0000256" key="3">
    <source>
        <dbReference type="ARBA" id="ARBA00005133"/>
    </source>
</evidence>
<feature type="active site" description="Proton donor" evidence="9">
    <location>
        <position position="138"/>
    </location>
</feature>
<accession>A0ABR7D1J8</accession>
<comment type="caution">
    <text evidence="12">The sequence shown here is derived from an EMBL/GenBank/DDBJ whole genome shotgun (WGS) entry which is preliminary data.</text>
</comment>
<dbReference type="InterPro" id="IPR006063">
    <property type="entry name" value="HisA_bact_arch"/>
</dbReference>
<dbReference type="Pfam" id="PF00977">
    <property type="entry name" value="His_biosynth"/>
    <property type="match status" value="1"/>
</dbReference>
<dbReference type="Proteomes" id="UP000646484">
    <property type="component" value="Unassembled WGS sequence"/>
</dbReference>
<dbReference type="PANTHER" id="PTHR43090:SF2">
    <property type="entry name" value="1-(5-PHOSPHORIBOSYL)-5-[(5-PHOSPHORIBOSYLAMINO)METHYLIDENEAMINO] IMIDAZOLE-4-CARBOXAMIDE ISOMERASE"/>
    <property type="match status" value="1"/>
</dbReference>
<name>A0ABR7D1J8_9BACT</name>
<dbReference type="EMBL" id="JACOOH010000005">
    <property type="protein sequence ID" value="MBC5621812.1"/>
    <property type="molecule type" value="Genomic_DNA"/>
</dbReference>
<dbReference type="InterPro" id="IPR044524">
    <property type="entry name" value="Isoase_HisA-like"/>
</dbReference>
<dbReference type="InterPro" id="IPR013785">
    <property type="entry name" value="Aldolase_TIM"/>
</dbReference>
<dbReference type="Gene3D" id="3.20.20.70">
    <property type="entry name" value="Aldolase class I"/>
    <property type="match status" value="1"/>
</dbReference>
<keyword evidence="7 9" id="KW-0368">Histidine biosynthesis</keyword>
<comment type="subcellular location">
    <subcellularLocation>
        <location evidence="2 9 11">Cytoplasm</location>
    </subcellularLocation>
</comment>
<keyword evidence="5 9" id="KW-0963">Cytoplasm</keyword>
<dbReference type="PANTHER" id="PTHR43090">
    <property type="entry name" value="1-(5-PHOSPHORIBOSYL)-5-[(5-PHOSPHORIBOSYLAMINO)METHYLIDENEAMINO] IMIDAZOLE-4-CARBOXAMIDE ISOMERASE"/>
    <property type="match status" value="1"/>
</dbReference>
<dbReference type="HAMAP" id="MF_01014">
    <property type="entry name" value="HisA"/>
    <property type="match status" value="1"/>
</dbReference>
<keyword evidence="8 9" id="KW-0413">Isomerase</keyword>
<evidence type="ECO:0000256" key="9">
    <source>
        <dbReference type="HAMAP-Rule" id="MF_01014"/>
    </source>
</evidence>
<evidence type="ECO:0000313" key="13">
    <source>
        <dbReference type="Proteomes" id="UP000646484"/>
    </source>
</evidence>
<dbReference type="NCBIfam" id="TIGR00007">
    <property type="entry name" value="1-(5-phosphoribosyl)-5-[(5-phosphoribosylamino)methylideneamino]imidazole-4-carboxamide isomerase"/>
    <property type="match status" value="1"/>
</dbReference>
<protein>
    <recommendedName>
        <fullName evidence="9 11">1-(5-phosphoribosyl)-5-[(5-phosphoribosylamino)methylideneamino] imidazole-4-carboxamide isomerase</fullName>
        <ecNumber evidence="9 11">5.3.1.16</ecNumber>
    </recommendedName>
    <alternativeName>
        <fullName evidence="9">Phosphoribosylformimino-5-aminoimidazole carboxamide ribotide isomerase</fullName>
    </alternativeName>
</protein>
<evidence type="ECO:0000313" key="12">
    <source>
        <dbReference type="EMBL" id="MBC5621812.1"/>
    </source>
</evidence>
<dbReference type="CDD" id="cd04732">
    <property type="entry name" value="HisA"/>
    <property type="match status" value="1"/>
</dbReference>
<dbReference type="EC" id="5.3.1.16" evidence="9 11"/>
<evidence type="ECO:0000256" key="6">
    <source>
        <dbReference type="ARBA" id="ARBA00022605"/>
    </source>
</evidence>
<dbReference type="InterPro" id="IPR006062">
    <property type="entry name" value="His_biosynth"/>
</dbReference>
<comment type="similarity">
    <text evidence="4 9 10">Belongs to the HisA/HisF family.</text>
</comment>
<dbReference type="InterPro" id="IPR011060">
    <property type="entry name" value="RibuloseP-bd_barrel"/>
</dbReference>
<reference evidence="12 13" key="1">
    <citation type="submission" date="2020-08" db="EMBL/GenBank/DDBJ databases">
        <title>Genome public.</title>
        <authorList>
            <person name="Liu C."/>
            <person name="Sun Q."/>
        </authorList>
    </citation>
    <scope>NUCLEOTIDE SEQUENCE [LARGE SCALE GENOMIC DNA]</scope>
    <source>
        <strain evidence="12 13">NSJ-56</strain>
    </source>
</reference>
<evidence type="ECO:0000256" key="4">
    <source>
        <dbReference type="ARBA" id="ARBA00009667"/>
    </source>
</evidence>
<proteinExistence type="inferred from homology"/>
<dbReference type="InterPro" id="IPR023016">
    <property type="entry name" value="HisA/PriA"/>
</dbReference>
<dbReference type="GO" id="GO:0003949">
    <property type="term" value="F:1-(5-phosphoribosyl)-5-[(5-phosphoribosylamino)methylideneamino]imidazole-4-carboxamide isomerase activity"/>
    <property type="evidence" value="ECO:0007669"/>
    <property type="project" value="UniProtKB-EC"/>
</dbReference>
<gene>
    <name evidence="9 12" type="primary">hisA</name>
    <name evidence="12" type="ORF">H8S64_11960</name>
</gene>
<keyword evidence="6 9" id="KW-0028">Amino-acid biosynthesis</keyword>
<comment type="catalytic activity">
    <reaction evidence="1 9 11">
        <text>1-(5-phospho-beta-D-ribosyl)-5-[(5-phospho-beta-D-ribosylamino)methylideneamino]imidazole-4-carboxamide = 5-[(5-phospho-1-deoxy-D-ribulos-1-ylimino)methylamino]-1-(5-phospho-beta-D-ribosyl)imidazole-4-carboxamide</text>
        <dbReference type="Rhea" id="RHEA:15469"/>
        <dbReference type="ChEBI" id="CHEBI:58435"/>
        <dbReference type="ChEBI" id="CHEBI:58525"/>
        <dbReference type="EC" id="5.3.1.16"/>
    </reaction>
</comment>
<evidence type="ECO:0000256" key="10">
    <source>
        <dbReference type="RuleBase" id="RU003657"/>
    </source>
</evidence>
<evidence type="ECO:0000256" key="2">
    <source>
        <dbReference type="ARBA" id="ARBA00004496"/>
    </source>
</evidence>
<dbReference type="SUPFAM" id="SSF51366">
    <property type="entry name" value="Ribulose-phoshate binding barrel"/>
    <property type="match status" value="1"/>
</dbReference>